<feature type="domain" description="RecF/RecN/SMC N-terminal" evidence="10">
    <location>
        <begin position="3"/>
        <end position="526"/>
    </location>
</feature>
<dbReference type="GO" id="GO:0043590">
    <property type="term" value="C:bacterial nucleoid"/>
    <property type="evidence" value="ECO:0007669"/>
    <property type="project" value="TreeGrafter"/>
</dbReference>
<protein>
    <recommendedName>
        <fullName evidence="3 9">DNA repair protein RecN</fullName>
    </recommendedName>
    <alternativeName>
        <fullName evidence="8 9">Recombination protein N</fullName>
    </alternativeName>
</protein>
<dbReference type="SUPFAM" id="SSF52540">
    <property type="entry name" value="P-loop containing nucleoside triphosphate hydrolases"/>
    <property type="match status" value="2"/>
</dbReference>
<keyword evidence="7 9" id="KW-0234">DNA repair</keyword>
<dbReference type="RefSeq" id="WP_114125153.1">
    <property type="nucleotide sequence ID" value="NZ_QOUI01000001.1"/>
</dbReference>
<evidence type="ECO:0000256" key="4">
    <source>
        <dbReference type="ARBA" id="ARBA00022741"/>
    </source>
</evidence>
<dbReference type="Gene3D" id="3.40.50.300">
    <property type="entry name" value="P-loop containing nucleotide triphosphate hydrolases"/>
    <property type="match status" value="2"/>
</dbReference>
<dbReference type="PANTHER" id="PTHR11059">
    <property type="entry name" value="DNA REPAIR PROTEIN RECN"/>
    <property type="match status" value="1"/>
</dbReference>
<dbReference type="PANTHER" id="PTHR11059:SF0">
    <property type="entry name" value="DNA REPAIR PROTEIN RECN"/>
    <property type="match status" value="1"/>
</dbReference>
<evidence type="ECO:0000313" key="12">
    <source>
        <dbReference type="Proteomes" id="UP000252770"/>
    </source>
</evidence>
<keyword evidence="6" id="KW-0067">ATP-binding</keyword>
<dbReference type="EMBL" id="QOUI01000001">
    <property type="protein sequence ID" value="RCK71452.1"/>
    <property type="molecule type" value="Genomic_DNA"/>
</dbReference>
<dbReference type="InterPro" id="IPR004604">
    <property type="entry name" value="DNA_recomb/repair_RecN"/>
</dbReference>
<dbReference type="GO" id="GO:0009432">
    <property type="term" value="P:SOS response"/>
    <property type="evidence" value="ECO:0007669"/>
    <property type="project" value="TreeGrafter"/>
</dbReference>
<evidence type="ECO:0000256" key="2">
    <source>
        <dbReference type="ARBA" id="ARBA00009441"/>
    </source>
</evidence>
<dbReference type="GO" id="GO:0005524">
    <property type="term" value="F:ATP binding"/>
    <property type="evidence" value="ECO:0007669"/>
    <property type="project" value="UniProtKB-KW"/>
</dbReference>
<dbReference type="PIRSF" id="PIRSF003128">
    <property type="entry name" value="RecN"/>
    <property type="match status" value="1"/>
</dbReference>
<dbReference type="FunFam" id="3.40.50.300:FF:000356">
    <property type="entry name" value="DNA repair protein RecN"/>
    <property type="match status" value="1"/>
</dbReference>
<dbReference type="CDD" id="cd03241">
    <property type="entry name" value="ABC_RecN"/>
    <property type="match status" value="1"/>
</dbReference>
<evidence type="ECO:0000313" key="11">
    <source>
        <dbReference type="EMBL" id="RCK71452.1"/>
    </source>
</evidence>
<dbReference type="InterPro" id="IPR003395">
    <property type="entry name" value="RecF/RecN/SMC_N"/>
</dbReference>
<evidence type="ECO:0000256" key="3">
    <source>
        <dbReference type="ARBA" id="ARBA00021315"/>
    </source>
</evidence>
<evidence type="ECO:0000256" key="8">
    <source>
        <dbReference type="ARBA" id="ARBA00033408"/>
    </source>
</evidence>
<proteinExistence type="inferred from homology"/>
<keyword evidence="12" id="KW-1185">Reference proteome</keyword>
<dbReference type="AlphaFoldDB" id="A0A367Z2I5"/>
<evidence type="ECO:0000256" key="6">
    <source>
        <dbReference type="ARBA" id="ARBA00022840"/>
    </source>
</evidence>
<name>A0A367Z2I5_9ACTN</name>
<comment type="function">
    <text evidence="1 9">May be involved in recombinational repair of damaged DNA.</text>
</comment>
<dbReference type="GO" id="GO:0006281">
    <property type="term" value="P:DNA repair"/>
    <property type="evidence" value="ECO:0007669"/>
    <property type="project" value="UniProtKB-KW"/>
</dbReference>
<accession>A0A367Z2I5</accession>
<evidence type="ECO:0000256" key="7">
    <source>
        <dbReference type="ARBA" id="ARBA00023204"/>
    </source>
</evidence>
<keyword evidence="4" id="KW-0547">Nucleotide-binding</keyword>
<keyword evidence="5 9" id="KW-0227">DNA damage</keyword>
<dbReference type="FunFam" id="3.40.50.300:FF:000319">
    <property type="entry name" value="DNA repair protein RecN"/>
    <property type="match status" value="1"/>
</dbReference>
<evidence type="ECO:0000256" key="9">
    <source>
        <dbReference type="PIRNR" id="PIRNR003128"/>
    </source>
</evidence>
<organism evidence="11 12">
    <name type="scientific">Desertihabitans brevis</name>
    <dbReference type="NCBI Taxonomy" id="2268447"/>
    <lineage>
        <taxon>Bacteria</taxon>
        <taxon>Bacillati</taxon>
        <taxon>Actinomycetota</taxon>
        <taxon>Actinomycetes</taxon>
        <taxon>Propionibacteriales</taxon>
        <taxon>Propionibacteriaceae</taxon>
        <taxon>Desertihabitans</taxon>
    </lineage>
</organism>
<evidence type="ECO:0000256" key="5">
    <source>
        <dbReference type="ARBA" id="ARBA00022763"/>
    </source>
</evidence>
<dbReference type="NCBIfam" id="TIGR00634">
    <property type="entry name" value="recN"/>
    <property type="match status" value="1"/>
</dbReference>
<comment type="similarity">
    <text evidence="2 9">Belongs to the RecN family.</text>
</comment>
<gene>
    <name evidence="11" type="primary">recN</name>
    <name evidence="11" type="ORF">DT076_03325</name>
</gene>
<sequence>MITELSITDLGVIDAAELELHPGLTVVTGETGAGKTMVVTGLGLLLGGRADRSAVRVGAGRARVEGRFAGLPAPVRERVVEGGGELDDDELLISRQLTTAGRTRCWLGGAQVTAAQCAEVASELIAIHGQAEQVRLSRPERQRELLDQAADPALRQVLTDYRGCFERRRAARAELDRLRADSQARAREIDLLQFGLAEIEKVDPQPGEDARLAAEAARLQAVDELRTSTRQALVALAGDEDSYEAADAIALTQLARKALGELAGTDPETTPLLERATEVETLLVDLAGDVSAHLDRLEADPARLEAVMERTAALTALTRKYGDDVDQVLAWAAESAERLATLESGDTRIGELEAEVAACTERLGELGARLTDLRRRAADRLAEACVTELTALAMPHARLQFELTPLEEPGPHGLESVQLLFSANPGSEPGPLGRVASGGELSRVRLALEVSLAEPRDDTPGTADGTERQTMVFDEVDAGVGGRVAVEIGRRLAALARHTQVVVVTHLAQVAAFADRHFVVAKSDDGQVTTSGVRQVEAVEREAELARMMAGMDGSDTALAHARELLELAGHAGTGSTAAGTVAESPRSARKA</sequence>
<evidence type="ECO:0000256" key="1">
    <source>
        <dbReference type="ARBA" id="ARBA00003618"/>
    </source>
</evidence>
<dbReference type="InterPro" id="IPR027417">
    <property type="entry name" value="P-loop_NTPase"/>
</dbReference>
<comment type="caution">
    <text evidence="11">The sequence shown here is derived from an EMBL/GenBank/DDBJ whole genome shotgun (WGS) entry which is preliminary data.</text>
</comment>
<evidence type="ECO:0000259" key="10">
    <source>
        <dbReference type="Pfam" id="PF02463"/>
    </source>
</evidence>
<reference evidence="11 12" key="1">
    <citation type="submission" date="2018-07" db="EMBL/GenBank/DDBJ databases">
        <title>Desertimonas flava gen. nov. sp. nov.</title>
        <authorList>
            <person name="Liu S."/>
        </authorList>
    </citation>
    <scope>NUCLEOTIDE SEQUENCE [LARGE SCALE GENOMIC DNA]</scope>
    <source>
        <strain evidence="11 12">16Sb5-5</strain>
    </source>
</reference>
<dbReference type="GO" id="GO:0006310">
    <property type="term" value="P:DNA recombination"/>
    <property type="evidence" value="ECO:0007669"/>
    <property type="project" value="InterPro"/>
</dbReference>
<dbReference type="Pfam" id="PF02463">
    <property type="entry name" value="SMC_N"/>
    <property type="match status" value="1"/>
</dbReference>
<dbReference type="Proteomes" id="UP000252770">
    <property type="component" value="Unassembled WGS sequence"/>
</dbReference>